<dbReference type="NCBIfam" id="TIGR00732">
    <property type="entry name" value="dprA"/>
    <property type="match status" value="1"/>
</dbReference>
<protein>
    <submittedName>
        <fullName evidence="4">DNA processing protein</fullName>
    </submittedName>
</protein>
<evidence type="ECO:0000259" key="3">
    <source>
        <dbReference type="Pfam" id="PF17782"/>
    </source>
</evidence>
<dbReference type="InterPro" id="IPR003488">
    <property type="entry name" value="DprA"/>
</dbReference>
<dbReference type="Pfam" id="PF21102">
    <property type="entry name" value="DprA_N"/>
    <property type="match status" value="1"/>
</dbReference>
<dbReference type="Gene3D" id="1.10.10.10">
    <property type="entry name" value="Winged helix-like DNA-binding domain superfamily/Winged helix DNA-binding domain"/>
    <property type="match status" value="1"/>
</dbReference>
<dbReference type="InterPro" id="IPR036388">
    <property type="entry name" value="WH-like_DNA-bd_sf"/>
</dbReference>
<gene>
    <name evidence="4" type="ORF">M2319_001609</name>
</gene>
<feature type="domain" description="Smf/DprA SLOG" evidence="2">
    <location>
        <begin position="89"/>
        <end position="296"/>
    </location>
</feature>
<evidence type="ECO:0000313" key="5">
    <source>
        <dbReference type="Proteomes" id="UP001209755"/>
    </source>
</evidence>
<comment type="similarity">
    <text evidence="1">Belongs to the DprA/Smf family.</text>
</comment>
<reference evidence="5" key="1">
    <citation type="submission" date="2023-07" db="EMBL/GenBank/DDBJ databases">
        <title>Genome sequencing of Purple Non-Sulfur Bacteria from various extreme environments.</title>
        <authorList>
            <person name="Mayer M."/>
        </authorList>
    </citation>
    <scope>NUCLEOTIDE SEQUENCE [LARGE SCALE GENOMIC DNA]</scope>
    <source>
        <strain evidence="5">DSM 17935</strain>
    </source>
</reference>
<dbReference type="InterPro" id="IPR057666">
    <property type="entry name" value="DrpA_SLOG"/>
</dbReference>
<organism evidence="4 5">
    <name type="scientific">Rhodobium gokarnense</name>
    <dbReference type="NCBI Taxonomy" id="364296"/>
    <lineage>
        <taxon>Bacteria</taxon>
        <taxon>Pseudomonadati</taxon>
        <taxon>Pseudomonadota</taxon>
        <taxon>Alphaproteobacteria</taxon>
        <taxon>Hyphomicrobiales</taxon>
        <taxon>Rhodobiaceae</taxon>
        <taxon>Rhodobium</taxon>
    </lineage>
</organism>
<dbReference type="Pfam" id="PF02481">
    <property type="entry name" value="DNA_processg_A"/>
    <property type="match status" value="1"/>
</dbReference>
<dbReference type="PANTHER" id="PTHR43022">
    <property type="entry name" value="PROTEIN SMF"/>
    <property type="match status" value="1"/>
</dbReference>
<dbReference type="PANTHER" id="PTHR43022:SF1">
    <property type="entry name" value="PROTEIN SMF"/>
    <property type="match status" value="1"/>
</dbReference>
<dbReference type="SUPFAM" id="SSF102405">
    <property type="entry name" value="MCP/YpsA-like"/>
    <property type="match status" value="1"/>
</dbReference>
<dbReference type="Proteomes" id="UP001209755">
    <property type="component" value="Unassembled WGS sequence"/>
</dbReference>
<evidence type="ECO:0000259" key="2">
    <source>
        <dbReference type="Pfam" id="PF02481"/>
    </source>
</evidence>
<dbReference type="RefSeq" id="WP_264600937.1">
    <property type="nucleotide sequence ID" value="NZ_JAOQNS010000004.1"/>
</dbReference>
<name>A0ABT3HA64_9HYPH</name>
<dbReference type="InterPro" id="IPR041614">
    <property type="entry name" value="DprA_WH"/>
</dbReference>
<accession>A0ABT3HA64</accession>
<proteinExistence type="inferred from homology"/>
<comment type="caution">
    <text evidence="4">The sequence shown here is derived from an EMBL/GenBank/DDBJ whole genome shotgun (WGS) entry which is preliminary data.</text>
</comment>
<keyword evidence="5" id="KW-1185">Reference proteome</keyword>
<dbReference type="Gene3D" id="3.40.50.450">
    <property type="match status" value="1"/>
</dbReference>
<sequence>MSEDGPDRKQSSIRLTDAQRLAWLRLIRSENIGPATFRSLVNHYGSATEALEALPELSRRGGAKKRIRICTQVDAEDELDRCAAMGARFVALGEPDYPRLLRFIDAPPPLLAVIGDATPLAGNAVAIVGARNASIAGCKIAAKLSGELAAADLVVVSGLARGIDTAAHKASLETGTVAVLAGGLDHIYPPENEGLYRAIVDAGGAIVSEMPFGWAPRARDFPRRNRLISGLSYGVIVVEASRRSGALHTARFALEQGREVFAAPGSMLDPRTEGCNRLIKDGATMVLSVGDILTALSPLIDSGGPAFDTAVEEPESDTPFPISEPDDATRRQIIDALGATPVTVDEIVRHTGLAVAVVRIVLIELEVAGRLERHGAQKVSLVY</sequence>
<dbReference type="Pfam" id="PF17782">
    <property type="entry name" value="WHD_DprA"/>
    <property type="match status" value="1"/>
</dbReference>
<evidence type="ECO:0000313" key="4">
    <source>
        <dbReference type="EMBL" id="MCW2307278.1"/>
    </source>
</evidence>
<evidence type="ECO:0000256" key="1">
    <source>
        <dbReference type="ARBA" id="ARBA00006525"/>
    </source>
</evidence>
<dbReference type="EMBL" id="JAOQNS010000004">
    <property type="protein sequence ID" value="MCW2307278.1"/>
    <property type="molecule type" value="Genomic_DNA"/>
</dbReference>
<feature type="domain" description="DprA winged helix" evidence="3">
    <location>
        <begin position="323"/>
        <end position="375"/>
    </location>
</feature>